<dbReference type="AlphaFoldDB" id="A0A5P8WDT4"/>
<accession>A0A5P8WDT4</accession>
<evidence type="ECO:0000313" key="2">
    <source>
        <dbReference type="EMBL" id="QFS50059.1"/>
    </source>
</evidence>
<dbReference type="InterPro" id="IPR027805">
    <property type="entry name" value="Transposase_HTH_dom"/>
</dbReference>
<protein>
    <submittedName>
        <fullName evidence="2">Endonuclease DDE</fullName>
    </submittedName>
</protein>
<keyword evidence="3" id="KW-1185">Reference proteome</keyword>
<organism evidence="2 3">
    <name type="scientific">Nostoc sphaeroides CCNUC1</name>
    <dbReference type="NCBI Taxonomy" id="2653204"/>
    <lineage>
        <taxon>Bacteria</taxon>
        <taxon>Bacillati</taxon>
        <taxon>Cyanobacteriota</taxon>
        <taxon>Cyanophyceae</taxon>
        <taxon>Nostocales</taxon>
        <taxon>Nostocaceae</taxon>
        <taxon>Nostoc</taxon>
    </lineage>
</organism>
<dbReference type="Proteomes" id="UP000326678">
    <property type="component" value="Chromosome Gxm2"/>
</dbReference>
<dbReference type="GO" id="GO:0004519">
    <property type="term" value="F:endonuclease activity"/>
    <property type="evidence" value="ECO:0007669"/>
    <property type="project" value="UniProtKB-KW"/>
</dbReference>
<keyword evidence="2" id="KW-0378">Hydrolase</keyword>
<sequence length="177" mass="20552">MCIVLDYIQKYPLRAKQILGISYEQFQSLLKAAAEKHLKMKKENEKQKVRINSPGGGRKELLSTSEQICLCLFYLRQIPTFEILAMLFSVSKTEANATFHYWRKIIREIFPCSLLEQVGNQEGDLIIVQEILTSFKLLVDSVEQPTDRPSDNEEQKKFFSGKKKTYFKKSSSWSTRS</sequence>
<dbReference type="EMBL" id="CP045227">
    <property type="protein sequence ID" value="QFS50059.1"/>
    <property type="molecule type" value="Genomic_DNA"/>
</dbReference>
<gene>
    <name evidence="2" type="ORF">GXM_07553</name>
</gene>
<evidence type="ECO:0000259" key="1">
    <source>
        <dbReference type="Pfam" id="PF13613"/>
    </source>
</evidence>
<dbReference type="Pfam" id="PF13613">
    <property type="entry name" value="HTH_Tnp_4"/>
    <property type="match status" value="1"/>
</dbReference>
<keyword evidence="2" id="KW-0540">Nuclease</keyword>
<dbReference type="KEGG" id="nsh:GXM_07553"/>
<feature type="domain" description="Transposase Helix-turn-helix" evidence="1">
    <location>
        <begin position="62"/>
        <end position="109"/>
    </location>
</feature>
<dbReference type="RefSeq" id="WP_225892732.1">
    <property type="nucleotide sequence ID" value="NZ_CP045227.1"/>
</dbReference>
<reference evidence="2 3" key="1">
    <citation type="submission" date="2019-10" db="EMBL/GenBank/DDBJ databases">
        <title>Genomic and transcriptomic insights into the perfect genentic adaptation of a filamentous nitrogen-fixing cyanobacterium to rice fields.</title>
        <authorList>
            <person name="Chen Z."/>
        </authorList>
    </citation>
    <scope>NUCLEOTIDE SEQUENCE [LARGE SCALE GENOMIC DNA]</scope>
    <source>
        <strain evidence="2">CCNUC1</strain>
    </source>
</reference>
<name>A0A5P8WDT4_9NOSO</name>
<proteinExistence type="predicted"/>
<evidence type="ECO:0000313" key="3">
    <source>
        <dbReference type="Proteomes" id="UP000326678"/>
    </source>
</evidence>
<keyword evidence="2" id="KW-0255">Endonuclease</keyword>